<evidence type="ECO:0000256" key="1">
    <source>
        <dbReference type="ARBA" id="ARBA00004651"/>
    </source>
</evidence>
<protein>
    <submittedName>
        <fullName evidence="11">Biopolymer transport protein ExbB</fullName>
    </submittedName>
</protein>
<feature type="transmembrane region" description="Helical" evidence="9">
    <location>
        <begin position="159"/>
        <end position="180"/>
    </location>
</feature>
<evidence type="ECO:0000256" key="8">
    <source>
        <dbReference type="RuleBase" id="RU004057"/>
    </source>
</evidence>
<evidence type="ECO:0000313" key="12">
    <source>
        <dbReference type="Proteomes" id="UP001157911"/>
    </source>
</evidence>
<name>A0ABY1NCC8_9BACT</name>
<dbReference type="EMBL" id="FXUB01000001">
    <property type="protein sequence ID" value="SMP06177.1"/>
    <property type="molecule type" value="Genomic_DNA"/>
</dbReference>
<dbReference type="InterPro" id="IPR050790">
    <property type="entry name" value="ExbB/TolQ_transport"/>
</dbReference>
<evidence type="ECO:0000256" key="2">
    <source>
        <dbReference type="ARBA" id="ARBA00022448"/>
    </source>
</evidence>
<keyword evidence="4 9" id="KW-0812">Transmembrane</keyword>
<proteinExistence type="inferred from homology"/>
<dbReference type="InterPro" id="IPR002898">
    <property type="entry name" value="MotA_ExbB_proton_chnl"/>
</dbReference>
<keyword evidence="2 8" id="KW-0813">Transport</keyword>
<evidence type="ECO:0000313" key="11">
    <source>
        <dbReference type="EMBL" id="SMP06177.1"/>
    </source>
</evidence>
<keyword evidence="12" id="KW-1185">Reference proteome</keyword>
<dbReference type="PANTHER" id="PTHR30625:SF15">
    <property type="entry name" value="BIOPOLYMER TRANSPORT PROTEIN EXBB"/>
    <property type="match status" value="1"/>
</dbReference>
<dbReference type="Pfam" id="PF01618">
    <property type="entry name" value="MotA_ExbB"/>
    <property type="match status" value="1"/>
</dbReference>
<dbReference type="RefSeq" id="WP_283399853.1">
    <property type="nucleotide sequence ID" value="NZ_FXUB01000001.1"/>
</dbReference>
<accession>A0ABY1NCC8</accession>
<keyword evidence="6 9" id="KW-1133">Transmembrane helix</keyword>
<evidence type="ECO:0000256" key="3">
    <source>
        <dbReference type="ARBA" id="ARBA00022475"/>
    </source>
</evidence>
<evidence type="ECO:0000256" key="7">
    <source>
        <dbReference type="ARBA" id="ARBA00023136"/>
    </source>
</evidence>
<evidence type="ECO:0000259" key="10">
    <source>
        <dbReference type="Pfam" id="PF01618"/>
    </source>
</evidence>
<gene>
    <name evidence="11" type="ORF">SAMN06265339_0347</name>
</gene>
<evidence type="ECO:0000256" key="6">
    <source>
        <dbReference type="ARBA" id="ARBA00022989"/>
    </source>
</evidence>
<sequence>MEAFELLQKSGIIGYILLFLSIISLTIIIEKLIVLRLSKLVPKEDLKLLVDFLSEGNIGDAVELCKRRKSLLNSIVMESLRNIGTPSKENFLHAFEAVAKRKFLELERGLALLATIAAISPLLGLTGTVLGMIKIFGVLTAGSSAIGNPQQLSAGIAEALLTTVFGLFVAIPAVVMYNLFQKKLDKIAAEVETAGILIANNFKGLK</sequence>
<dbReference type="PANTHER" id="PTHR30625">
    <property type="entry name" value="PROTEIN TOLQ"/>
    <property type="match status" value="1"/>
</dbReference>
<comment type="subcellular location">
    <subcellularLocation>
        <location evidence="1">Cell membrane</location>
        <topology evidence="1">Multi-pass membrane protein</topology>
    </subcellularLocation>
    <subcellularLocation>
        <location evidence="8">Membrane</location>
        <topology evidence="8">Multi-pass membrane protein</topology>
    </subcellularLocation>
</comment>
<keyword evidence="3" id="KW-1003">Cell membrane</keyword>
<comment type="similarity">
    <text evidence="8">Belongs to the exbB/tolQ family.</text>
</comment>
<feature type="transmembrane region" description="Helical" evidence="9">
    <location>
        <begin position="110"/>
        <end position="139"/>
    </location>
</feature>
<evidence type="ECO:0000256" key="9">
    <source>
        <dbReference type="SAM" id="Phobius"/>
    </source>
</evidence>
<feature type="transmembrane region" description="Helical" evidence="9">
    <location>
        <begin position="12"/>
        <end position="34"/>
    </location>
</feature>
<organism evidence="11 12">
    <name type="scientific">Desulfurobacterium pacificum</name>
    <dbReference type="NCBI Taxonomy" id="240166"/>
    <lineage>
        <taxon>Bacteria</taxon>
        <taxon>Pseudomonadati</taxon>
        <taxon>Aquificota</taxon>
        <taxon>Aquificia</taxon>
        <taxon>Desulfurobacteriales</taxon>
        <taxon>Desulfurobacteriaceae</taxon>
        <taxon>Desulfurobacterium</taxon>
    </lineage>
</organism>
<evidence type="ECO:0000256" key="5">
    <source>
        <dbReference type="ARBA" id="ARBA00022927"/>
    </source>
</evidence>
<reference evidence="11 12" key="1">
    <citation type="submission" date="2017-05" db="EMBL/GenBank/DDBJ databases">
        <authorList>
            <person name="Varghese N."/>
            <person name="Submissions S."/>
        </authorList>
    </citation>
    <scope>NUCLEOTIDE SEQUENCE [LARGE SCALE GENOMIC DNA]</scope>
    <source>
        <strain evidence="11 12">DSM 15522</strain>
    </source>
</reference>
<evidence type="ECO:0000256" key="4">
    <source>
        <dbReference type="ARBA" id="ARBA00022692"/>
    </source>
</evidence>
<dbReference type="Proteomes" id="UP001157911">
    <property type="component" value="Unassembled WGS sequence"/>
</dbReference>
<keyword evidence="7 9" id="KW-0472">Membrane</keyword>
<feature type="domain" description="MotA/TolQ/ExbB proton channel" evidence="10">
    <location>
        <begin position="70"/>
        <end position="192"/>
    </location>
</feature>
<comment type="caution">
    <text evidence="11">The sequence shown here is derived from an EMBL/GenBank/DDBJ whole genome shotgun (WGS) entry which is preliminary data.</text>
</comment>
<keyword evidence="5 8" id="KW-0653">Protein transport</keyword>